<dbReference type="EC" id="3.1.1.116" evidence="3"/>
<comment type="catalytic activity">
    <reaction evidence="10">
        <text>1-octadecanoyl-2-(9Z-octadecenoyl)-sn-glycerol + H2O = 2-(9Z-octadecenoyl)-glycerol + octadecanoate + H(+)</text>
        <dbReference type="Rhea" id="RHEA:77103"/>
        <dbReference type="ChEBI" id="CHEBI:15377"/>
        <dbReference type="ChEBI" id="CHEBI:15378"/>
        <dbReference type="ChEBI" id="CHEBI:25629"/>
        <dbReference type="ChEBI" id="CHEBI:73990"/>
        <dbReference type="ChEBI" id="CHEBI:75468"/>
    </reaction>
</comment>
<dbReference type="Pfam" id="PF00561">
    <property type="entry name" value="Abhydrolase_1"/>
    <property type="match status" value="1"/>
</dbReference>
<evidence type="ECO:0000256" key="10">
    <source>
        <dbReference type="ARBA" id="ARBA00048513"/>
    </source>
</evidence>
<accession>A0A8X6H149</accession>
<keyword evidence="2" id="KW-0378">Hydrolase</keyword>
<dbReference type="InterPro" id="IPR029058">
    <property type="entry name" value="AB_hydrolase_fold"/>
</dbReference>
<dbReference type="EMBL" id="BMAO01024266">
    <property type="protein sequence ID" value="GFQ94123.1"/>
    <property type="molecule type" value="Genomic_DNA"/>
</dbReference>
<gene>
    <name evidence="13" type="ORF">TNCT_554881</name>
</gene>
<comment type="caution">
    <text evidence="13">The sequence shown here is derived from an EMBL/GenBank/DDBJ whole genome shotgun (WGS) entry which is preliminary data.</text>
</comment>
<evidence type="ECO:0000256" key="1">
    <source>
        <dbReference type="ARBA" id="ARBA00008645"/>
    </source>
</evidence>
<protein>
    <recommendedName>
        <fullName evidence="7">sn-1-specific diacylglycerol lipase ABHD11</fullName>
        <ecNumber evidence="3">3.1.1.116</ecNumber>
    </recommendedName>
    <alternativeName>
        <fullName evidence="4">Alpha/beta hydrolase domain-containing protein 11</fullName>
    </alternativeName>
</protein>
<evidence type="ECO:0000256" key="4">
    <source>
        <dbReference type="ARBA" id="ARBA00042703"/>
    </source>
</evidence>
<dbReference type="PANTHER" id="PTHR46118">
    <property type="entry name" value="PROTEIN ABHD11"/>
    <property type="match status" value="1"/>
</dbReference>
<organism evidence="13 14">
    <name type="scientific">Trichonephila clavata</name>
    <name type="common">Joro spider</name>
    <name type="synonym">Nephila clavata</name>
    <dbReference type="NCBI Taxonomy" id="2740835"/>
    <lineage>
        <taxon>Eukaryota</taxon>
        <taxon>Metazoa</taxon>
        <taxon>Ecdysozoa</taxon>
        <taxon>Arthropoda</taxon>
        <taxon>Chelicerata</taxon>
        <taxon>Arachnida</taxon>
        <taxon>Araneae</taxon>
        <taxon>Araneomorphae</taxon>
        <taxon>Entelegynae</taxon>
        <taxon>Araneoidea</taxon>
        <taxon>Nephilidae</taxon>
        <taxon>Trichonephila</taxon>
    </lineage>
</organism>
<evidence type="ECO:0000256" key="9">
    <source>
        <dbReference type="ARBA" id="ARBA00048504"/>
    </source>
</evidence>
<comment type="catalytic activity">
    <reaction evidence="8">
        <text>1-octadecanoyl-2-(4Z,7Z,10Z,13Z,16Z,19Z-docosahexaenoyl)-sn-glycerol + H2O = 2-(4Z,7Z,10Z,13Z,16Z,19Z-docosahexaenoyl)-glycerol + octadecanoate + H(+)</text>
        <dbReference type="Rhea" id="RHEA:77107"/>
        <dbReference type="ChEBI" id="CHEBI:15377"/>
        <dbReference type="ChEBI" id="CHEBI:15378"/>
        <dbReference type="ChEBI" id="CHEBI:25629"/>
        <dbReference type="ChEBI" id="CHEBI:77129"/>
        <dbReference type="ChEBI" id="CHEBI:186738"/>
    </reaction>
</comment>
<feature type="domain" description="AB hydrolase-1" evidence="12">
    <location>
        <begin position="66"/>
        <end position="170"/>
    </location>
</feature>
<evidence type="ECO:0000259" key="12">
    <source>
        <dbReference type="Pfam" id="PF00561"/>
    </source>
</evidence>
<dbReference type="Gene3D" id="3.40.50.1820">
    <property type="entry name" value="alpha/beta hydrolase"/>
    <property type="match status" value="1"/>
</dbReference>
<dbReference type="OrthoDB" id="8119704at2759"/>
<dbReference type="InterPro" id="IPR000073">
    <property type="entry name" value="AB_hydrolase_1"/>
</dbReference>
<evidence type="ECO:0000256" key="3">
    <source>
        <dbReference type="ARBA" id="ARBA00026104"/>
    </source>
</evidence>
<dbReference type="PANTHER" id="PTHR46118:SF4">
    <property type="entry name" value="PROTEIN ABHD11"/>
    <property type="match status" value="1"/>
</dbReference>
<dbReference type="GO" id="GO:0016787">
    <property type="term" value="F:hydrolase activity"/>
    <property type="evidence" value="ECO:0007669"/>
    <property type="project" value="UniProtKB-KW"/>
</dbReference>
<evidence type="ECO:0000256" key="8">
    <source>
        <dbReference type="ARBA" id="ARBA00048283"/>
    </source>
</evidence>
<dbReference type="Proteomes" id="UP000887116">
    <property type="component" value="Unassembled WGS sequence"/>
</dbReference>
<comment type="catalytic activity">
    <reaction evidence="5">
        <text>a 1,2-diacyl-sn-glycerol + H2O = a 2-acylglycerol + a fatty acid + H(+)</text>
        <dbReference type="Rhea" id="RHEA:33275"/>
        <dbReference type="ChEBI" id="CHEBI:15377"/>
        <dbReference type="ChEBI" id="CHEBI:15378"/>
        <dbReference type="ChEBI" id="CHEBI:17389"/>
        <dbReference type="ChEBI" id="CHEBI:17815"/>
        <dbReference type="ChEBI" id="CHEBI:28868"/>
        <dbReference type="EC" id="3.1.1.116"/>
    </reaction>
</comment>
<comment type="similarity">
    <text evidence="1">Belongs to the AB hydrolase superfamily.</text>
</comment>
<comment type="catalytic activity">
    <reaction evidence="6">
        <text>a 1,3-diacyl-sn-glycerol + H2O = a 1-acyl-sn-glycerol + a fatty acid + H(+)</text>
        <dbReference type="Rhea" id="RHEA:38503"/>
        <dbReference type="ChEBI" id="CHEBI:15377"/>
        <dbReference type="ChEBI" id="CHEBI:15378"/>
        <dbReference type="ChEBI" id="CHEBI:28868"/>
        <dbReference type="ChEBI" id="CHEBI:64683"/>
        <dbReference type="ChEBI" id="CHEBI:77272"/>
    </reaction>
</comment>
<evidence type="ECO:0000256" key="2">
    <source>
        <dbReference type="ARBA" id="ARBA00022801"/>
    </source>
</evidence>
<evidence type="ECO:0000256" key="7">
    <source>
        <dbReference type="ARBA" id="ARBA00044064"/>
    </source>
</evidence>
<comment type="catalytic activity">
    <reaction evidence="11">
        <text>1-octadecanoyl-2-(5Z,8Z,11Z,14Z-eicosatetraenoyl)-sn-glycerol + H2O = 2-(5Z,8Z,11Z,14Z-eicosatetraenoyl)-glycerol + octadecanoate + H(+)</text>
        <dbReference type="Rhea" id="RHEA:38507"/>
        <dbReference type="ChEBI" id="CHEBI:15377"/>
        <dbReference type="ChEBI" id="CHEBI:15378"/>
        <dbReference type="ChEBI" id="CHEBI:25629"/>
        <dbReference type="ChEBI" id="CHEBI:52392"/>
        <dbReference type="ChEBI" id="CHEBI:75728"/>
    </reaction>
</comment>
<evidence type="ECO:0000313" key="14">
    <source>
        <dbReference type="Proteomes" id="UP000887116"/>
    </source>
</evidence>
<keyword evidence="14" id="KW-1185">Reference proteome</keyword>
<proteinExistence type="inferred from homology"/>
<dbReference type="SUPFAM" id="SSF53474">
    <property type="entry name" value="alpha/beta-Hydrolases"/>
    <property type="match status" value="1"/>
</dbReference>
<evidence type="ECO:0000256" key="11">
    <source>
        <dbReference type="ARBA" id="ARBA00048919"/>
    </source>
</evidence>
<evidence type="ECO:0000313" key="13">
    <source>
        <dbReference type="EMBL" id="GFQ94123.1"/>
    </source>
</evidence>
<name>A0A8X6H149_TRICU</name>
<evidence type="ECO:0000256" key="6">
    <source>
        <dbReference type="ARBA" id="ARBA00043742"/>
    </source>
</evidence>
<comment type="catalytic activity">
    <reaction evidence="9">
        <text>1,2-didecanoylglycerol + H2O = decanoylglycerol + decanoate + H(+)</text>
        <dbReference type="Rhea" id="RHEA:48596"/>
        <dbReference type="ChEBI" id="CHEBI:11152"/>
        <dbReference type="ChEBI" id="CHEBI:15377"/>
        <dbReference type="ChEBI" id="CHEBI:15378"/>
        <dbReference type="ChEBI" id="CHEBI:27689"/>
        <dbReference type="ChEBI" id="CHEBI:90605"/>
    </reaction>
</comment>
<sequence length="196" mass="22664">MRSHCRKLGVARMNFENLFHRDVSDNSQGIPDHDFKARITVFEIAMETMGLAFELFEMYDTRSDLNPIILIHGLFWNKFLFKDLAADICKETKRKVYTLDLRCHGESPFSENFCTEVLVEDVKQFMEQKNLKTVAFICHSFSSSVAYLIALEKPEAVEKLVFIDHPTFMSFSHNFCLTASRTNKSSGQTSSWQNPK</sequence>
<evidence type="ECO:0000256" key="5">
    <source>
        <dbReference type="ARBA" id="ARBA00043667"/>
    </source>
</evidence>
<dbReference type="AlphaFoldDB" id="A0A8X6H149"/>
<reference evidence="13" key="1">
    <citation type="submission" date="2020-07" db="EMBL/GenBank/DDBJ databases">
        <title>Multicomponent nature underlies the extraordinary mechanical properties of spider dragline silk.</title>
        <authorList>
            <person name="Kono N."/>
            <person name="Nakamura H."/>
            <person name="Mori M."/>
            <person name="Yoshida Y."/>
            <person name="Ohtoshi R."/>
            <person name="Malay A.D."/>
            <person name="Moran D.A.P."/>
            <person name="Tomita M."/>
            <person name="Numata K."/>
            <person name="Arakawa K."/>
        </authorList>
    </citation>
    <scope>NUCLEOTIDE SEQUENCE</scope>
</reference>